<gene>
    <name evidence="1" type="ORF">F2Q68_00031365</name>
</gene>
<name>A0A8S9G898_BRACR</name>
<proteinExistence type="predicted"/>
<accession>A0A8S9G898</accession>
<sequence length="56" mass="6038">MASPRWVTVVTTAFQIRSSATLNCPPHNISLDLVSNTVARVRASSSQKTGFSYALV</sequence>
<organism evidence="1 2">
    <name type="scientific">Brassica cretica</name>
    <name type="common">Mustard</name>
    <dbReference type="NCBI Taxonomy" id="69181"/>
    <lineage>
        <taxon>Eukaryota</taxon>
        <taxon>Viridiplantae</taxon>
        <taxon>Streptophyta</taxon>
        <taxon>Embryophyta</taxon>
        <taxon>Tracheophyta</taxon>
        <taxon>Spermatophyta</taxon>
        <taxon>Magnoliopsida</taxon>
        <taxon>eudicotyledons</taxon>
        <taxon>Gunneridae</taxon>
        <taxon>Pentapetalae</taxon>
        <taxon>rosids</taxon>
        <taxon>malvids</taxon>
        <taxon>Brassicales</taxon>
        <taxon>Brassicaceae</taxon>
        <taxon>Brassiceae</taxon>
        <taxon>Brassica</taxon>
    </lineage>
</organism>
<reference evidence="1" key="1">
    <citation type="submission" date="2019-12" db="EMBL/GenBank/DDBJ databases">
        <title>Genome sequencing and annotation of Brassica cretica.</title>
        <authorList>
            <person name="Studholme D.J."/>
            <person name="Sarris P.F."/>
        </authorList>
    </citation>
    <scope>NUCLEOTIDE SEQUENCE</scope>
    <source>
        <strain evidence="1">PFS-001/15</strain>
        <tissue evidence="1">Leaf</tissue>
    </source>
</reference>
<dbReference type="AlphaFoldDB" id="A0A8S9G898"/>
<dbReference type="EMBL" id="QGKW02002005">
    <property type="protein sequence ID" value="KAF2542130.1"/>
    <property type="molecule type" value="Genomic_DNA"/>
</dbReference>
<comment type="caution">
    <text evidence="1">The sequence shown here is derived from an EMBL/GenBank/DDBJ whole genome shotgun (WGS) entry which is preliminary data.</text>
</comment>
<evidence type="ECO:0000313" key="2">
    <source>
        <dbReference type="Proteomes" id="UP000712281"/>
    </source>
</evidence>
<evidence type="ECO:0000313" key="1">
    <source>
        <dbReference type="EMBL" id="KAF2542130.1"/>
    </source>
</evidence>
<protein>
    <submittedName>
        <fullName evidence="1">Uncharacterized protein</fullName>
    </submittedName>
</protein>
<dbReference type="Proteomes" id="UP000712281">
    <property type="component" value="Unassembled WGS sequence"/>
</dbReference>